<dbReference type="Proteomes" id="UP001501692">
    <property type="component" value="Unassembled WGS sequence"/>
</dbReference>
<accession>A0ABP9H3M4</accession>
<evidence type="ECO:0000313" key="1">
    <source>
        <dbReference type="EMBL" id="GAA4961498.1"/>
    </source>
</evidence>
<comment type="caution">
    <text evidence="1">The sequence shown here is derived from an EMBL/GenBank/DDBJ whole genome shotgun (WGS) entry which is preliminary data.</text>
</comment>
<name>A0ABP9H3M4_9FLAO</name>
<gene>
    <name evidence="1" type="ORF">GCM10023315_06910</name>
</gene>
<reference evidence="2" key="1">
    <citation type="journal article" date="2019" name="Int. J. Syst. Evol. Microbiol.">
        <title>The Global Catalogue of Microorganisms (GCM) 10K type strain sequencing project: providing services to taxonomists for standard genome sequencing and annotation.</title>
        <authorList>
            <consortium name="The Broad Institute Genomics Platform"/>
            <consortium name="The Broad Institute Genome Sequencing Center for Infectious Disease"/>
            <person name="Wu L."/>
            <person name="Ma J."/>
        </authorList>
    </citation>
    <scope>NUCLEOTIDE SEQUENCE [LARGE SCALE GENOMIC DNA]</scope>
    <source>
        <strain evidence="2">JCM 18287</strain>
    </source>
</reference>
<evidence type="ECO:0000313" key="2">
    <source>
        <dbReference type="Proteomes" id="UP001501692"/>
    </source>
</evidence>
<protein>
    <submittedName>
        <fullName evidence="1">Uncharacterized protein</fullName>
    </submittedName>
</protein>
<sequence>MKKIEYKFKTINMKSILIIIGITCCNFCFTQNTYLKITENNKTSISYPPETKFVLKNKEGYYILKESNTPLVFKIDEPYTLDVFPDYKKEKDVYNLTNGKIELIYNPSYDSNYIENRVKHESNGISLVKTTFTNSTLNEEESNVIIEFSNGVIFSYTDEKVVAKLNGVSLHINGKYLIYSDSGIIKLSYNPKSKQIWWVFEPK</sequence>
<proteinExistence type="predicted"/>
<keyword evidence="2" id="KW-1185">Reference proteome</keyword>
<organism evidence="1 2">
    <name type="scientific">Algibacter aquimarinus</name>
    <dbReference type="NCBI Taxonomy" id="1136748"/>
    <lineage>
        <taxon>Bacteria</taxon>
        <taxon>Pseudomonadati</taxon>
        <taxon>Bacteroidota</taxon>
        <taxon>Flavobacteriia</taxon>
        <taxon>Flavobacteriales</taxon>
        <taxon>Flavobacteriaceae</taxon>
        <taxon>Algibacter</taxon>
    </lineage>
</organism>
<dbReference type="EMBL" id="BAABJK010000004">
    <property type="protein sequence ID" value="GAA4961498.1"/>
    <property type="molecule type" value="Genomic_DNA"/>
</dbReference>